<feature type="region of interest" description="Disordered" evidence="9">
    <location>
        <begin position="1"/>
        <end position="30"/>
    </location>
</feature>
<dbReference type="STRING" id="1257118.L8HCU9"/>
<dbReference type="InterPro" id="IPR002893">
    <property type="entry name" value="Znf_MYND"/>
</dbReference>
<evidence type="ECO:0000259" key="11">
    <source>
        <dbReference type="PROSITE" id="PS50865"/>
    </source>
</evidence>
<keyword evidence="3" id="KW-0808">Transferase</keyword>
<dbReference type="GO" id="GO:0042799">
    <property type="term" value="F:histone H4K20 methyltransferase activity"/>
    <property type="evidence" value="ECO:0007669"/>
    <property type="project" value="TreeGrafter"/>
</dbReference>
<protein>
    <submittedName>
        <fullName evidence="12">SET and MYND domain containing protein</fullName>
    </submittedName>
</protein>
<dbReference type="PROSITE" id="PS50865">
    <property type="entry name" value="ZF_MYND_2"/>
    <property type="match status" value="1"/>
</dbReference>
<dbReference type="VEuPathDB" id="AmoebaDB:ACA1_069590"/>
<dbReference type="PANTHER" id="PTHR46402:SF2">
    <property type="entry name" value="HISTONE-LYSINE N-TRIMETHYLTRANSFERASE SMYD5"/>
    <property type="match status" value="1"/>
</dbReference>
<dbReference type="InterPro" id="IPR046341">
    <property type="entry name" value="SET_dom_sf"/>
</dbReference>
<dbReference type="EMBL" id="KB007857">
    <property type="protein sequence ID" value="ELR23374.1"/>
    <property type="molecule type" value="Genomic_DNA"/>
</dbReference>
<evidence type="ECO:0000256" key="1">
    <source>
        <dbReference type="ARBA" id="ARBA00004038"/>
    </source>
</evidence>
<dbReference type="GO" id="GO:0008270">
    <property type="term" value="F:zinc ion binding"/>
    <property type="evidence" value="ECO:0007669"/>
    <property type="project" value="UniProtKB-KW"/>
</dbReference>
<dbReference type="Gene3D" id="1.10.220.160">
    <property type="match status" value="1"/>
</dbReference>
<keyword evidence="4" id="KW-0949">S-adenosyl-L-methionine</keyword>
<dbReference type="Gene3D" id="6.10.140.2220">
    <property type="match status" value="1"/>
</dbReference>
<name>L8HCU9_ACACF</name>
<accession>L8HCU9</accession>
<dbReference type="GO" id="GO:0045814">
    <property type="term" value="P:negative regulation of gene expression, epigenetic"/>
    <property type="evidence" value="ECO:0007669"/>
    <property type="project" value="TreeGrafter"/>
</dbReference>
<evidence type="ECO:0000313" key="13">
    <source>
        <dbReference type="Proteomes" id="UP000011083"/>
    </source>
</evidence>
<gene>
    <name evidence="12" type="ORF">ACA1_069590</name>
</gene>
<sequence>MKRKQCAEGAEGDEDCRSLSVTSEEHIKKSQKVEDGAIDWKLYAEEIEQRLETKSSEEKKRGEAEAENTECQLWAELSHARAKLGQWHEALSAARKAGRSTFEGRRAEVKALLGLGRCGEALTVARDAVGLANDAQESEADTLLRSAMTAHYEPIVGERPVRVEYYGKRKGKGLVALRDFKQGDEIFHEEPLVCAPPFFPAQEKPLCCSNCMRYLDTREAMVDRMVAHVKQSDKAKAAALPRFDELCPPFSETEGQMCQGCGVEVYCTTQCKDDAWRRYHEAACPAYAALRPYFESEDFYDIGVMALRIYAIILQNLKAARGDSLAARLDEAYMPFMHFCKAPFSDVVCYVAGINKYQDELVERDELKKYKTVLVQQLHLSLVDALVPEELRSEEIFSWENLDLLMGMVATNTLQQQDPRTFDRSIPDELIPFINAHSGQGLFVVHNCMNHSCDNNAETTFRHGDRTATVVAVKDIRQGEEVCIDYIGAKRLRWSAPMRRRRLLREYLFECACPLCSGAAP</sequence>
<dbReference type="Pfam" id="PF00856">
    <property type="entry name" value="SET"/>
    <property type="match status" value="1"/>
</dbReference>
<dbReference type="KEGG" id="acan:ACA1_069590"/>
<evidence type="ECO:0000256" key="5">
    <source>
        <dbReference type="ARBA" id="ARBA00022723"/>
    </source>
</evidence>
<evidence type="ECO:0000256" key="6">
    <source>
        <dbReference type="ARBA" id="ARBA00022771"/>
    </source>
</evidence>
<dbReference type="GeneID" id="14924348"/>
<keyword evidence="7" id="KW-0862">Zinc</keyword>
<dbReference type="PROSITE" id="PS50280">
    <property type="entry name" value="SET"/>
    <property type="match status" value="1"/>
</dbReference>
<dbReference type="GO" id="GO:0032259">
    <property type="term" value="P:methylation"/>
    <property type="evidence" value="ECO:0007669"/>
    <property type="project" value="UniProtKB-KW"/>
</dbReference>
<proteinExistence type="predicted"/>
<keyword evidence="6 8" id="KW-0863">Zinc-finger</keyword>
<evidence type="ECO:0000256" key="8">
    <source>
        <dbReference type="PROSITE-ProRule" id="PRU00134"/>
    </source>
</evidence>
<dbReference type="AlphaFoldDB" id="L8HCU9"/>
<evidence type="ECO:0000256" key="7">
    <source>
        <dbReference type="ARBA" id="ARBA00022833"/>
    </source>
</evidence>
<dbReference type="Proteomes" id="UP000011083">
    <property type="component" value="Unassembled WGS sequence"/>
</dbReference>
<feature type="domain" description="SET" evidence="10">
    <location>
        <begin position="159"/>
        <end position="487"/>
    </location>
</feature>
<keyword evidence="5" id="KW-0479">Metal-binding</keyword>
<evidence type="ECO:0000313" key="12">
    <source>
        <dbReference type="EMBL" id="ELR23374.1"/>
    </source>
</evidence>
<dbReference type="InterPro" id="IPR001214">
    <property type="entry name" value="SET_dom"/>
</dbReference>
<evidence type="ECO:0000259" key="10">
    <source>
        <dbReference type="PROSITE" id="PS50280"/>
    </source>
</evidence>
<evidence type="ECO:0000256" key="2">
    <source>
        <dbReference type="ARBA" id="ARBA00022603"/>
    </source>
</evidence>
<evidence type="ECO:0000256" key="9">
    <source>
        <dbReference type="SAM" id="MobiDB-lite"/>
    </source>
</evidence>
<keyword evidence="2" id="KW-0489">Methyltransferase</keyword>
<dbReference type="OrthoDB" id="438641at2759"/>
<reference evidence="12 13" key="1">
    <citation type="journal article" date="2013" name="Genome Biol.">
        <title>Genome of Acanthamoeba castellanii highlights extensive lateral gene transfer and early evolution of tyrosine kinase signaling.</title>
        <authorList>
            <person name="Clarke M."/>
            <person name="Lohan A.J."/>
            <person name="Liu B."/>
            <person name="Lagkouvardos I."/>
            <person name="Roy S."/>
            <person name="Zafar N."/>
            <person name="Bertelli C."/>
            <person name="Schilde C."/>
            <person name="Kianianmomeni A."/>
            <person name="Burglin T.R."/>
            <person name="Frech C."/>
            <person name="Turcotte B."/>
            <person name="Kopec K.O."/>
            <person name="Synnott J.M."/>
            <person name="Choo C."/>
            <person name="Paponov I."/>
            <person name="Finkler A."/>
            <person name="Soon Heng Tan C."/>
            <person name="Hutchins A.P."/>
            <person name="Weinmeier T."/>
            <person name="Rattei T."/>
            <person name="Chu J.S."/>
            <person name="Gimenez G."/>
            <person name="Irimia M."/>
            <person name="Rigden D.J."/>
            <person name="Fitzpatrick D.A."/>
            <person name="Lorenzo-Morales J."/>
            <person name="Bateman A."/>
            <person name="Chiu C.H."/>
            <person name="Tang P."/>
            <person name="Hegemann P."/>
            <person name="Fromm H."/>
            <person name="Raoult D."/>
            <person name="Greub G."/>
            <person name="Miranda-Saavedra D."/>
            <person name="Chen N."/>
            <person name="Nash P."/>
            <person name="Ginger M.L."/>
            <person name="Horn M."/>
            <person name="Schaap P."/>
            <person name="Caler L."/>
            <person name="Loftus B."/>
        </authorList>
    </citation>
    <scope>NUCLEOTIDE SEQUENCE [LARGE SCALE GENOMIC DNA]</scope>
    <source>
        <strain evidence="12 13">Neff</strain>
    </source>
</reference>
<dbReference type="PANTHER" id="PTHR46402">
    <property type="entry name" value="SET AND MYND DOMAIN-CONTAINING PROTEIN 5"/>
    <property type="match status" value="1"/>
</dbReference>
<feature type="domain" description="MYND-type" evidence="11">
    <location>
        <begin position="208"/>
        <end position="284"/>
    </location>
</feature>
<dbReference type="SUPFAM" id="SSF144232">
    <property type="entry name" value="HIT/MYND zinc finger-like"/>
    <property type="match status" value="1"/>
</dbReference>
<dbReference type="Gene3D" id="2.170.270.10">
    <property type="entry name" value="SET domain"/>
    <property type="match status" value="1"/>
</dbReference>
<evidence type="ECO:0000256" key="3">
    <source>
        <dbReference type="ARBA" id="ARBA00022679"/>
    </source>
</evidence>
<keyword evidence="13" id="KW-1185">Reference proteome</keyword>
<organism evidence="12 13">
    <name type="scientific">Acanthamoeba castellanii (strain ATCC 30010 / Neff)</name>
    <dbReference type="NCBI Taxonomy" id="1257118"/>
    <lineage>
        <taxon>Eukaryota</taxon>
        <taxon>Amoebozoa</taxon>
        <taxon>Discosea</taxon>
        <taxon>Longamoebia</taxon>
        <taxon>Centramoebida</taxon>
        <taxon>Acanthamoebidae</taxon>
        <taxon>Acanthamoeba</taxon>
    </lineage>
</organism>
<dbReference type="OMA" id="LNGQERS"/>
<comment type="function">
    <text evidence="1">Probable methyltransferase.</text>
</comment>
<dbReference type="RefSeq" id="XP_004352902.1">
    <property type="nucleotide sequence ID" value="XM_004352850.1"/>
</dbReference>
<dbReference type="SUPFAM" id="SSF82199">
    <property type="entry name" value="SET domain"/>
    <property type="match status" value="1"/>
</dbReference>
<evidence type="ECO:0000256" key="4">
    <source>
        <dbReference type="ARBA" id="ARBA00022691"/>
    </source>
</evidence>